<dbReference type="Pfam" id="PF03060">
    <property type="entry name" value="NMO"/>
    <property type="match status" value="1"/>
</dbReference>
<organism evidence="10 11">
    <name type="scientific">Catenuloplanes indicus</name>
    <dbReference type="NCBI Taxonomy" id="137267"/>
    <lineage>
        <taxon>Bacteria</taxon>
        <taxon>Bacillati</taxon>
        <taxon>Actinomycetota</taxon>
        <taxon>Actinomycetes</taxon>
        <taxon>Micromonosporales</taxon>
        <taxon>Micromonosporaceae</taxon>
        <taxon>Catenuloplanes</taxon>
    </lineage>
</organism>
<comment type="catalytic activity">
    <reaction evidence="9">
        <text>3 propionate 3-nitronate + 3 O2 + H2O = 3 3-oxopropanoate + 2 nitrate + nitrite + H2O2 + 3 H(+)</text>
        <dbReference type="Rhea" id="RHEA:57332"/>
        <dbReference type="ChEBI" id="CHEBI:15377"/>
        <dbReference type="ChEBI" id="CHEBI:15378"/>
        <dbReference type="ChEBI" id="CHEBI:15379"/>
        <dbReference type="ChEBI" id="CHEBI:16240"/>
        <dbReference type="ChEBI" id="CHEBI:16301"/>
        <dbReference type="ChEBI" id="CHEBI:17632"/>
        <dbReference type="ChEBI" id="CHEBI:33190"/>
        <dbReference type="ChEBI" id="CHEBI:136067"/>
    </reaction>
</comment>
<dbReference type="CDD" id="cd04730">
    <property type="entry name" value="NPD_like"/>
    <property type="match status" value="1"/>
</dbReference>
<proteinExistence type="inferred from homology"/>
<dbReference type="Proteomes" id="UP001240236">
    <property type="component" value="Unassembled WGS sequence"/>
</dbReference>
<dbReference type="RefSeq" id="WP_307246182.1">
    <property type="nucleotide sequence ID" value="NZ_JAUSUZ010000001.1"/>
</dbReference>
<dbReference type="GO" id="GO:0009636">
    <property type="term" value="P:response to toxic substance"/>
    <property type="evidence" value="ECO:0007669"/>
    <property type="project" value="UniProtKB-KW"/>
</dbReference>
<dbReference type="InterPro" id="IPR004136">
    <property type="entry name" value="NMO"/>
</dbReference>
<dbReference type="SUPFAM" id="SSF51412">
    <property type="entry name" value="Inosine monophosphate dehydrogenase (IMPDH)"/>
    <property type="match status" value="1"/>
</dbReference>
<evidence type="ECO:0000313" key="10">
    <source>
        <dbReference type="EMBL" id="MDQ0370312.1"/>
    </source>
</evidence>
<evidence type="ECO:0000313" key="11">
    <source>
        <dbReference type="Proteomes" id="UP001240236"/>
    </source>
</evidence>
<keyword evidence="5" id="KW-0288">FMN</keyword>
<keyword evidence="6 10" id="KW-0560">Oxidoreductase</keyword>
<dbReference type="EMBL" id="JAUSUZ010000001">
    <property type="protein sequence ID" value="MDQ0370312.1"/>
    <property type="molecule type" value="Genomic_DNA"/>
</dbReference>
<keyword evidence="4" id="KW-0285">Flavoprotein</keyword>
<dbReference type="PANTHER" id="PTHR42747">
    <property type="entry name" value="NITRONATE MONOOXYGENASE-RELATED"/>
    <property type="match status" value="1"/>
</dbReference>
<evidence type="ECO:0000256" key="3">
    <source>
        <dbReference type="ARBA" id="ARBA00022575"/>
    </source>
</evidence>
<comment type="similarity">
    <text evidence="2">Belongs to the nitronate monooxygenase family. NMO class I subfamily.</text>
</comment>
<evidence type="ECO:0000256" key="1">
    <source>
        <dbReference type="ARBA" id="ARBA00001917"/>
    </source>
</evidence>
<evidence type="ECO:0000256" key="5">
    <source>
        <dbReference type="ARBA" id="ARBA00022643"/>
    </source>
</evidence>
<evidence type="ECO:0000256" key="8">
    <source>
        <dbReference type="ARBA" id="ARBA00031155"/>
    </source>
</evidence>
<evidence type="ECO:0000256" key="6">
    <source>
        <dbReference type="ARBA" id="ARBA00023002"/>
    </source>
</evidence>
<reference evidence="10 11" key="1">
    <citation type="submission" date="2023-07" db="EMBL/GenBank/DDBJ databases">
        <title>Sequencing the genomes of 1000 actinobacteria strains.</title>
        <authorList>
            <person name="Klenk H.-P."/>
        </authorList>
    </citation>
    <scope>NUCLEOTIDE SEQUENCE [LARGE SCALE GENOMIC DNA]</scope>
    <source>
        <strain evidence="10 11">DSM 44709</strain>
    </source>
</reference>
<dbReference type="Gene3D" id="3.20.20.70">
    <property type="entry name" value="Aldolase class I"/>
    <property type="match status" value="1"/>
</dbReference>
<gene>
    <name evidence="10" type="ORF">J2S42_006981</name>
</gene>
<evidence type="ECO:0000256" key="7">
    <source>
        <dbReference type="ARBA" id="ARBA00023033"/>
    </source>
</evidence>
<dbReference type="AlphaFoldDB" id="A0AAE3W888"/>
<comment type="caution">
    <text evidence="10">The sequence shown here is derived from an EMBL/GenBank/DDBJ whole genome shotgun (WGS) entry which is preliminary data.</text>
</comment>
<comment type="cofactor">
    <cofactor evidence="1">
        <name>FMN</name>
        <dbReference type="ChEBI" id="CHEBI:58210"/>
    </cofactor>
</comment>
<keyword evidence="11" id="KW-1185">Reference proteome</keyword>
<evidence type="ECO:0000256" key="9">
    <source>
        <dbReference type="ARBA" id="ARBA00049401"/>
    </source>
</evidence>
<protein>
    <recommendedName>
        <fullName evidence="8">Propionate 3-nitronate monooxygenase</fullName>
    </recommendedName>
</protein>
<dbReference type="InterPro" id="IPR013785">
    <property type="entry name" value="Aldolase_TIM"/>
</dbReference>
<name>A0AAE3W888_9ACTN</name>
<dbReference type="GO" id="GO:0018580">
    <property type="term" value="F:nitronate monooxygenase activity"/>
    <property type="evidence" value="ECO:0007669"/>
    <property type="project" value="InterPro"/>
</dbReference>
<keyword evidence="7 10" id="KW-0503">Monooxygenase</keyword>
<keyword evidence="3" id="KW-0216">Detoxification</keyword>
<dbReference type="PANTHER" id="PTHR42747:SF3">
    <property type="entry name" value="NITRONATE MONOOXYGENASE-RELATED"/>
    <property type="match status" value="1"/>
</dbReference>
<evidence type="ECO:0000256" key="2">
    <source>
        <dbReference type="ARBA" id="ARBA00009881"/>
    </source>
</evidence>
<evidence type="ECO:0000256" key="4">
    <source>
        <dbReference type="ARBA" id="ARBA00022630"/>
    </source>
</evidence>
<accession>A0AAE3W888</accession>
<sequence length="326" mass="32768">MIELSRPVVVAPMAGGPSTVALVVEAARAGGLGFLAAGYRTPEATAREVAEARAAGVPFGLNIFVPDLAPADAAEVARYRATLEADHGPLPAPPLTDDDHFAAKVRIAAGVPFVSFTFGLPPTDVITALRGSGSAVLLTVTNAGEARRALALGPDALIAQAGTAGGHSGTFDPAGYDGSGTALTLLRTVPRTVPVVAAGGTGTAAGVRALLDAGATAVQAGTAFLLANEAGTRAPHRTALSEGRETVVTRAFTGRPARALRNRFTDAYGPHAPLAYPAVHHLTAPIRAAAAARGDAESINLWAGTGHANARPGPAGEILRTLAGCK</sequence>